<evidence type="ECO:0000256" key="2">
    <source>
        <dbReference type="SAM" id="Phobius"/>
    </source>
</evidence>
<evidence type="ECO:0000313" key="4">
    <source>
        <dbReference type="Proteomes" id="UP000230002"/>
    </source>
</evidence>
<keyword evidence="4" id="KW-1185">Reference proteome</keyword>
<proteinExistence type="predicted"/>
<gene>
    <name evidence="3" type="ORF">GSI_04395</name>
</gene>
<feature type="region of interest" description="Disordered" evidence="1">
    <location>
        <begin position="259"/>
        <end position="302"/>
    </location>
</feature>
<dbReference type="STRING" id="1077348.A0A2G8SJ52"/>
<dbReference type="EMBL" id="AYKW01000007">
    <property type="protein sequence ID" value="PIL33770.1"/>
    <property type="molecule type" value="Genomic_DNA"/>
</dbReference>
<dbReference type="AlphaFoldDB" id="A0A2G8SJ52"/>
<keyword evidence="2" id="KW-1133">Transmembrane helix</keyword>
<organism evidence="3 4">
    <name type="scientific">Ganoderma sinense ZZ0214-1</name>
    <dbReference type="NCBI Taxonomy" id="1077348"/>
    <lineage>
        <taxon>Eukaryota</taxon>
        <taxon>Fungi</taxon>
        <taxon>Dikarya</taxon>
        <taxon>Basidiomycota</taxon>
        <taxon>Agaricomycotina</taxon>
        <taxon>Agaricomycetes</taxon>
        <taxon>Polyporales</taxon>
        <taxon>Polyporaceae</taxon>
        <taxon>Ganoderma</taxon>
    </lineage>
</organism>
<accession>A0A2G8SJ52</accession>
<dbReference type="OrthoDB" id="2736600at2759"/>
<keyword evidence="2" id="KW-0812">Transmembrane</keyword>
<feature type="transmembrane region" description="Helical" evidence="2">
    <location>
        <begin position="49"/>
        <end position="68"/>
    </location>
</feature>
<keyword evidence="2" id="KW-0472">Membrane</keyword>
<dbReference type="Proteomes" id="UP000230002">
    <property type="component" value="Unassembled WGS sequence"/>
</dbReference>
<reference evidence="3 4" key="1">
    <citation type="journal article" date="2015" name="Sci. Rep.">
        <title>Chromosome-level genome map provides insights into diverse defense mechanisms in the medicinal fungus Ganoderma sinense.</title>
        <authorList>
            <person name="Zhu Y."/>
            <person name="Xu J."/>
            <person name="Sun C."/>
            <person name="Zhou S."/>
            <person name="Xu H."/>
            <person name="Nelson D.R."/>
            <person name="Qian J."/>
            <person name="Song J."/>
            <person name="Luo H."/>
            <person name="Xiang L."/>
            <person name="Li Y."/>
            <person name="Xu Z."/>
            <person name="Ji A."/>
            <person name="Wang L."/>
            <person name="Lu S."/>
            <person name="Hayward A."/>
            <person name="Sun W."/>
            <person name="Li X."/>
            <person name="Schwartz D.C."/>
            <person name="Wang Y."/>
            <person name="Chen S."/>
        </authorList>
    </citation>
    <scope>NUCLEOTIDE SEQUENCE [LARGE SCALE GENOMIC DNA]</scope>
    <source>
        <strain evidence="3 4">ZZ0214-1</strain>
    </source>
</reference>
<evidence type="ECO:0000256" key="1">
    <source>
        <dbReference type="SAM" id="MobiDB-lite"/>
    </source>
</evidence>
<protein>
    <submittedName>
        <fullName evidence="3">Uncharacterized protein</fullName>
    </submittedName>
</protein>
<comment type="caution">
    <text evidence="3">The sequence shown here is derived from an EMBL/GenBank/DDBJ whole genome shotgun (WGS) entry which is preliminary data.</text>
</comment>
<name>A0A2G8SJ52_9APHY</name>
<sequence length="302" mass="32868">MAPPSGKDDPELGIELEPLLDSESSVDLDGTTSARQSPSTVITRSWRRLFFRISVCVGLSLLALFLLLTRPQEWHPSGPTCFIGSMPKDVPPYGPEDCFDNINWTTIDLPDSQTTGLLHAHSFIQLPLNTTKELSFLSQGNMTHGAFRVSQNGASDSNVAVGIQAYYRDPKELTKARVCRLHPAEDKWGLGIFAPDVPPSEDGYRLKLNVDVVLPGTDDNGDPLALEYVRMYMRAYDHWLAGLVDAIYIDPDSIPKIPETSSPAGIPTASASASSGLPSPPRMSGVPRPGAPPYRCVFPHNA</sequence>
<evidence type="ECO:0000313" key="3">
    <source>
        <dbReference type="EMBL" id="PIL33770.1"/>
    </source>
</evidence>